<feature type="transmembrane region" description="Helical" evidence="1">
    <location>
        <begin position="90"/>
        <end position="109"/>
    </location>
</feature>
<protein>
    <submittedName>
        <fullName evidence="2">Membrane protein</fullName>
    </submittedName>
</protein>
<keyword evidence="1" id="KW-0812">Transmembrane</keyword>
<dbReference type="Proteomes" id="UP000641514">
    <property type="component" value="Unassembled WGS sequence"/>
</dbReference>
<feature type="transmembrane region" description="Helical" evidence="1">
    <location>
        <begin position="121"/>
        <end position="141"/>
    </location>
</feature>
<dbReference type="InterPro" id="IPR021517">
    <property type="entry name" value="DUF3180"/>
</dbReference>
<evidence type="ECO:0000256" key="1">
    <source>
        <dbReference type="SAM" id="Phobius"/>
    </source>
</evidence>
<keyword evidence="1" id="KW-1133">Transmembrane helix</keyword>
<organism evidence="2 3">
    <name type="scientific">Hoyosella rhizosphaerae</name>
    <dbReference type="NCBI Taxonomy" id="1755582"/>
    <lineage>
        <taxon>Bacteria</taxon>
        <taxon>Bacillati</taxon>
        <taxon>Actinomycetota</taxon>
        <taxon>Actinomycetes</taxon>
        <taxon>Mycobacteriales</taxon>
        <taxon>Hoyosellaceae</taxon>
        <taxon>Hoyosella</taxon>
    </lineage>
</organism>
<dbReference type="EMBL" id="BMJH01000004">
    <property type="protein sequence ID" value="GGC76242.1"/>
    <property type="molecule type" value="Genomic_DNA"/>
</dbReference>
<keyword evidence="3" id="KW-1185">Reference proteome</keyword>
<gene>
    <name evidence="2" type="ORF">GCM10011410_31850</name>
</gene>
<accession>A0A916UKC3</accession>
<dbReference type="AlphaFoldDB" id="A0A916UKC3"/>
<feature type="transmembrane region" description="Helical" evidence="1">
    <location>
        <begin position="12"/>
        <end position="30"/>
    </location>
</feature>
<sequence>MTVHVTRFRDLVVLGISAAIAGWLMTRSFYTSLPPLRWYVGASLYFVAAAELAGAVLIRNRVRSRRIGIGPTLLHPLAVAQAVALAKASALLGAALAGLWVGVLVVIVPDFNVTRAATEDLPGAIIGAIGAAVLVVAALLLERACRTPTDDEEDRTQADNS</sequence>
<dbReference type="Pfam" id="PF11377">
    <property type="entry name" value="DUF3180"/>
    <property type="match status" value="1"/>
</dbReference>
<comment type="caution">
    <text evidence="2">The sequence shown here is derived from an EMBL/GenBank/DDBJ whole genome shotgun (WGS) entry which is preliminary data.</text>
</comment>
<reference evidence="2" key="2">
    <citation type="submission" date="2020-09" db="EMBL/GenBank/DDBJ databases">
        <authorList>
            <person name="Sun Q."/>
            <person name="Zhou Y."/>
        </authorList>
    </citation>
    <scope>NUCLEOTIDE SEQUENCE</scope>
    <source>
        <strain evidence="2">CGMCC 1.15478</strain>
    </source>
</reference>
<feature type="transmembrane region" description="Helical" evidence="1">
    <location>
        <begin position="36"/>
        <end position="58"/>
    </location>
</feature>
<name>A0A916UKC3_9ACTN</name>
<evidence type="ECO:0000313" key="3">
    <source>
        <dbReference type="Proteomes" id="UP000641514"/>
    </source>
</evidence>
<evidence type="ECO:0000313" key="2">
    <source>
        <dbReference type="EMBL" id="GGC76242.1"/>
    </source>
</evidence>
<keyword evidence="1" id="KW-0472">Membrane</keyword>
<reference evidence="2" key="1">
    <citation type="journal article" date="2014" name="Int. J. Syst. Evol. Microbiol.">
        <title>Complete genome sequence of Corynebacterium casei LMG S-19264T (=DSM 44701T), isolated from a smear-ripened cheese.</title>
        <authorList>
            <consortium name="US DOE Joint Genome Institute (JGI-PGF)"/>
            <person name="Walter F."/>
            <person name="Albersmeier A."/>
            <person name="Kalinowski J."/>
            <person name="Ruckert C."/>
        </authorList>
    </citation>
    <scope>NUCLEOTIDE SEQUENCE</scope>
    <source>
        <strain evidence="2">CGMCC 1.15478</strain>
    </source>
</reference>
<proteinExistence type="predicted"/>